<dbReference type="Pfam" id="PF13649">
    <property type="entry name" value="Methyltransf_25"/>
    <property type="match status" value="1"/>
</dbReference>
<feature type="domain" description="Methyltransferase" evidence="3">
    <location>
        <begin position="79"/>
        <end position="175"/>
    </location>
</feature>
<evidence type="ECO:0000256" key="2">
    <source>
        <dbReference type="SAM" id="MobiDB-lite"/>
    </source>
</evidence>
<accession>A0A1U7CIC7</accession>
<dbReference type="GO" id="GO:0043770">
    <property type="term" value="F:demethylmenaquinone methyltransferase activity"/>
    <property type="evidence" value="ECO:0007669"/>
    <property type="project" value="UniProtKB-EC"/>
</dbReference>
<evidence type="ECO:0000313" key="5">
    <source>
        <dbReference type="Proteomes" id="UP000186309"/>
    </source>
</evidence>
<organism evidence="4 5">
    <name type="scientific">Paludisphaera borealis</name>
    <dbReference type="NCBI Taxonomy" id="1387353"/>
    <lineage>
        <taxon>Bacteria</taxon>
        <taxon>Pseudomonadati</taxon>
        <taxon>Planctomycetota</taxon>
        <taxon>Planctomycetia</taxon>
        <taxon>Isosphaerales</taxon>
        <taxon>Isosphaeraceae</taxon>
        <taxon>Paludisphaera</taxon>
    </lineage>
</organism>
<feature type="region of interest" description="Disordered" evidence="2">
    <location>
        <begin position="1"/>
        <end position="20"/>
    </location>
</feature>
<evidence type="ECO:0000313" key="4">
    <source>
        <dbReference type="EMBL" id="APW58658.1"/>
    </source>
</evidence>
<keyword evidence="1 4" id="KW-0808">Transferase</keyword>
<keyword evidence="5" id="KW-1185">Reference proteome</keyword>
<evidence type="ECO:0000259" key="3">
    <source>
        <dbReference type="Pfam" id="PF13649"/>
    </source>
</evidence>
<dbReference type="EMBL" id="CP019082">
    <property type="protein sequence ID" value="APW58658.1"/>
    <property type="molecule type" value="Genomic_DNA"/>
</dbReference>
<dbReference type="CDD" id="cd02440">
    <property type="entry name" value="AdoMet_MTases"/>
    <property type="match status" value="1"/>
</dbReference>
<dbReference type="PANTHER" id="PTHR43861">
    <property type="entry name" value="TRANS-ACONITATE 2-METHYLTRANSFERASE-RELATED"/>
    <property type="match status" value="1"/>
</dbReference>
<dbReference type="SUPFAM" id="SSF53335">
    <property type="entry name" value="S-adenosyl-L-methionine-dependent methyltransferases"/>
    <property type="match status" value="1"/>
</dbReference>
<keyword evidence="4" id="KW-0489">Methyltransferase</keyword>
<dbReference type="InterPro" id="IPR029063">
    <property type="entry name" value="SAM-dependent_MTases_sf"/>
</dbReference>
<dbReference type="AlphaFoldDB" id="A0A1U7CIC7"/>
<evidence type="ECO:0000256" key="1">
    <source>
        <dbReference type="ARBA" id="ARBA00022679"/>
    </source>
</evidence>
<dbReference type="Gene3D" id="3.40.50.150">
    <property type="entry name" value="Vaccinia Virus protein VP39"/>
    <property type="match status" value="1"/>
</dbReference>
<reference evidence="5" key="1">
    <citation type="submission" date="2016-12" db="EMBL/GenBank/DDBJ databases">
        <title>Comparative genomics of four Isosphaeraceae planctomycetes: a common pool of plasmids and glycoside hydrolase genes.</title>
        <authorList>
            <person name="Ivanova A."/>
        </authorList>
    </citation>
    <scope>NUCLEOTIDE SEQUENCE [LARGE SCALE GENOMIC DNA]</scope>
    <source>
        <strain evidence="5">PX4</strain>
    </source>
</reference>
<gene>
    <name evidence="4" type="primary">ubiE_1</name>
    <name evidence="4" type="ORF">BSF38_00058</name>
</gene>
<dbReference type="Proteomes" id="UP000186309">
    <property type="component" value="Chromosome"/>
</dbReference>
<proteinExistence type="predicted"/>
<protein>
    <submittedName>
        <fullName evidence="4">Ubiquinone/menaquinone biosynthesis C-methyltransferase UbiE</fullName>
        <ecNumber evidence="4">2.1.1.163</ecNumber>
    </submittedName>
</protein>
<sequence length="230" mass="25183">MMGCQKPTESAAPFVESKQVAEQGLEQEGANMHGEHGHHHGGFDDPKLFETRWNDPDRDKWQHPEEIVAALALTPGATVADIGAGTGYMVAHLSEAVGERGTVIPIDVEQAMITYLTRRGEELGPAKIVPHKARGDSPELHDDSVDGVITLNTWHHIKGREAYAKKVYAGLKRGGRFVVVDSEVDAESGPPKEMRLAAGRVVKELETAGFRAEIARESMPQHYMIVGYKD</sequence>
<dbReference type="GO" id="GO:0032259">
    <property type="term" value="P:methylation"/>
    <property type="evidence" value="ECO:0007669"/>
    <property type="project" value="UniProtKB-KW"/>
</dbReference>
<dbReference type="EC" id="2.1.1.163" evidence="4"/>
<dbReference type="KEGG" id="pbor:BSF38_00058"/>
<dbReference type="InterPro" id="IPR041698">
    <property type="entry name" value="Methyltransf_25"/>
</dbReference>
<keyword evidence="4" id="KW-0830">Ubiquinone</keyword>
<name>A0A1U7CIC7_9BACT</name>